<evidence type="ECO:0000313" key="3">
    <source>
        <dbReference type="Proteomes" id="UP001589795"/>
    </source>
</evidence>
<name>A0ABV6CM44_9RHOB</name>
<sequence length="78" mass="8254">MARRCQHWAALSAPGIAGLRLPECPQRLTIASDGDPAGMTTANKLAERADALGWAVSLLPAPQGRDWNDILQMNGAST</sequence>
<dbReference type="RefSeq" id="WP_322630203.1">
    <property type="nucleotide sequence ID" value="NZ_JAOTBE010000026.1"/>
</dbReference>
<keyword evidence="3" id="KW-1185">Reference proteome</keyword>
<dbReference type="Gene3D" id="3.40.1360.10">
    <property type="match status" value="1"/>
</dbReference>
<feature type="domain" description="Toprim" evidence="1">
    <location>
        <begin position="7"/>
        <end position="76"/>
    </location>
</feature>
<evidence type="ECO:0000259" key="1">
    <source>
        <dbReference type="Pfam" id="PF13362"/>
    </source>
</evidence>
<gene>
    <name evidence="2" type="ORF">ACFFIZ_14445</name>
</gene>
<evidence type="ECO:0000313" key="2">
    <source>
        <dbReference type="EMBL" id="MFC0201472.1"/>
    </source>
</evidence>
<comment type="caution">
    <text evidence="2">The sequence shown here is derived from an EMBL/GenBank/DDBJ whole genome shotgun (WGS) entry which is preliminary data.</text>
</comment>
<proteinExistence type="predicted"/>
<protein>
    <submittedName>
        <fullName evidence="2">Toprim domain-containing protein</fullName>
    </submittedName>
</protein>
<dbReference type="Proteomes" id="UP001589795">
    <property type="component" value="Unassembled WGS sequence"/>
</dbReference>
<dbReference type="EMBL" id="JBHLWQ010000135">
    <property type="protein sequence ID" value="MFC0201472.1"/>
    <property type="molecule type" value="Genomic_DNA"/>
</dbReference>
<dbReference type="InterPro" id="IPR006171">
    <property type="entry name" value="TOPRIM_dom"/>
</dbReference>
<organism evidence="2 3">
    <name type="scientific">Paracoccus rhizosphaerae</name>
    <dbReference type="NCBI Taxonomy" id="1133347"/>
    <lineage>
        <taxon>Bacteria</taxon>
        <taxon>Pseudomonadati</taxon>
        <taxon>Pseudomonadota</taxon>
        <taxon>Alphaproteobacteria</taxon>
        <taxon>Rhodobacterales</taxon>
        <taxon>Paracoccaceae</taxon>
        <taxon>Paracoccus</taxon>
    </lineage>
</organism>
<dbReference type="Pfam" id="PF13362">
    <property type="entry name" value="Toprim_3"/>
    <property type="match status" value="1"/>
</dbReference>
<dbReference type="SUPFAM" id="SSF56731">
    <property type="entry name" value="DNA primase core"/>
    <property type="match status" value="1"/>
</dbReference>
<reference evidence="2 3" key="1">
    <citation type="submission" date="2024-09" db="EMBL/GenBank/DDBJ databases">
        <authorList>
            <person name="Sun Q."/>
            <person name="Mori K."/>
        </authorList>
    </citation>
    <scope>NUCLEOTIDE SEQUENCE [LARGE SCALE GENOMIC DNA]</scope>
    <source>
        <strain evidence="2 3">CCM 7904</strain>
    </source>
</reference>
<accession>A0ABV6CM44</accession>